<dbReference type="InterPro" id="IPR050134">
    <property type="entry name" value="NAD-dep_sirtuin_deacylases"/>
</dbReference>
<keyword evidence="2" id="KW-0808">Transferase</keyword>
<dbReference type="Gene3D" id="3.30.1600.10">
    <property type="entry name" value="SIR2/SIRT2 'Small Domain"/>
    <property type="match status" value="1"/>
</dbReference>
<keyword evidence="4" id="KW-0862">Zinc</keyword>
<reference evidence="7" key="1">
    <citation type="submission" date="2017-11" db="EMBL/GenBank/DDBJ databases">
        <authorList>
            <person name="Watanabe M."/>
            <person name="Kojima H."/>
        </authorList>
    </citation>
    <scope>NUCLEOTIDE SEQUENCE [LARGE SCALE GENOMIC DNA]</scope>
    <source>
        <strain evidence="7">Tokyo 01</strain>
    </source>
</reference>
<dbReference type="RefSeq" id="WP_124329251.1">
    <property type="nucleotide sequence ID" value="NZ_BEXT01000001.1"/>
</dbReference>
<accession>A0A401FYK0</accession>
<dbReference type="InterPro" id="IPR026591">
    <property type="entry name" value="Sirtuin_cat_small_dom_sf"/>
</dbReference>
<reference evidence="7" key="2">
    <citation type="submission" date="2019-01" db="EMBL/GenBank/DDBJ databases">
        <title>Genome sequence of Desulfonema ishimotonii strain Tokyo 01.</title>
        <authorList>
            <person name="Fukui M."/>
        </authorList>
    </citation>
    <scope>NUCLEOTIDE SEQUENCE [LARGE SCALE GENOMIC DNA]</scope>
    <source>
        <strain evidence="7">Tokyo 01</strain>
    </source>
</reference>
<comment type="caution">
    <text evidence="6">The sequence shown here is derived from an EMBL/GenBank/DDBJ whole genome shotgun (WGS) entry which is preliminary data.</text>
</comment>
<evidence type="ECO:0000313" key="6">
    <source>
        <dbReference type="EMBL" id="GBC62037.1"/>
    </source>
</evidence>
<sequence>MDQALVKVLQDFAGSSKHISVLTGAGISAESGIPTFRGPEGYWTVGSEKYQPQEMATHKMFTKQPHEVWKWYLCRMEVCRKAEPNAGHYAIAEMEKLFGDRFGLITQNVDNLHLRAGNSPERTFQIHGNVFHMRCCAADIRECDETIYPVPEALQGWSEDRELTADDKKLLTCPKCGGPTRPHVLWFDEVYNEPFYRMTSTLALARKTDLLIVVGTSGMTNMPNKVAFEVSRNHRAVIVDVNIEKNPFAALAERSGGFTITEPGGTALPAILTLFKG</sequence>
<dbReference type="PANTHER" id="PTHR11085">
    <property type="entry name" value="NAD-DEPENDENT PROTEIN DEACYLASE SIRTUIN-5, MITOCHONDRIAL-RELATED"/>
    <property type="match status" value="1"/>
</dbReference>
<feature type="binding site" evidence="4">
    <location>
        <position position="173"/>
    </location>
    <ligand>
        <name>Zn(2+)</name>
        <dbReference type="ChEBI" id="CHEBI:29105"/>
    </ligand>
</feature>
<evidence type="ECO:0000256" key="2">
    <source>
        <dbReference type="ARBA" id="ARBA00022679"/>
    </source>
</evidence>
<feature type="active site" description="Proton acceptor" evidence="4">
    <location>
        <position position="127"/>
    </location>
</feature>
<dbReference type="EC" id="2.3.1.286" evidence="1"/>
<protein>
    <recommendedName>
        <fullName evidence="1">protein acetyllysine N-acetyltransferase</fullName>
        <ecNumber evidence="1">2.3.1.286</ecNumber>
    </recommendedName>
</protein>
<dbReference type="Proteomes" id="UP000288096">
    <property type="component" value="Unassembled WGS sequence"/>
</dbReference>
<organism evidence="6 7">
    <name type="scientific">Desulfonema ishimotonii</name>
    <dbReference type="NCBI Taxonomy" id="45657"/>
    <lineage>
        <taxon>Bacteria</taxon>
        <taxon>Pseudomonadati</taxon>
        <taxon>Thermodesulfobacteriota</taxon>
        <taxon>Desulfobacteria</taxon>
        <taxon>Desulfobacterales</taxon>
        <taxon>Desulfococcaceae</taxon>
        <taxon>Desulfonema</taxon>
    </lineage>
</organism>
<evidence type="ECO:0000256" key="4">
    <source>
        <dbReference type="PROSITE-ProRule" id="PRU00236"/>
    </source>
</evidence>
<dbReference type="OrthoDB" id="9800582at2"/>
<evidence type="ECO:0000256" key="3">
    <source>
        <dbReference type="ARBA" id="ARBA00023027"/>
    </source>
</evidence>
<dbReference type="AlphaFoldDB" id="A0A401FYK0"/>
<dbReference type="PROSITE" id="PS50305">
    <property type="entry name" value="SIRTUIN"/>
    <property type="match status" value="1"/>
</dbReference>
<dbReference type="InterPro" id="IPR026590">
    <property type="entry name" value="Ssirtuin_cat_dom"/>
</dbReference>
<dbReference type="PANTHER" id="PTHR11085:SF4">
    <property type="entry name" value="NAD-DEPENDENT PROTEIN DEACYLASE"/>
    <property type="match status" value="1"/>
</dbReference>
<evidence type="ECO:0000256" key="1">
    <source>
        <dbReference type="ARBA" id="ARBA00012928"/>
    </source>
</evidence>
<dbReference type="InterPro" id="IPR003000">
    <property type="entry name" value="Sirtuin"/>
</dbReference>
<dbReference type="EMBL" id="BEXT01000001">
    <property type="protein sequence ID" value="GBC62037.1"/>
    <property type="molecule type" value="Genomic_DNA"/>
</dbReference>
<dbReference type="GO" id="GO:0070403">
    <property type="term" value="F:NAD+ binding"/>
    <property type="evidence" value="ECO:0007669"/>
    <property type="project" value="InterPro"/>
</dbReference>
<proteinExistence type="predicted"/>
<feature type="binding site" evidence="4">
    <location>
        <position position="143"/>
    </location>
    <ligand>
        <name>Zn(2+)</name>
        <dbReference type="ChEBI" id="CHEBI:29105"/>
    </ligand>
</feature>
<feature type="binding site" evidence="4">
    <location>
        <position position="135"/>
    </location>
    <ligand>
        <name>Zn(2+)</name>
        <dbReference type="ChEBI" id="CHEBI:29105"/>
    </ligand>
</feature>
<dbReference type="Pfam" id="PF02146">
    <property type="entry name" value="SIR2"/>
    <property type="match status" value="1"/>
</dbReference>
<keyword evidence="3" id="KW-0520">NAD</keyword>
<evidence type="ECO:0000259" key="5">
    <source>
        <dbReference type="PROSITE" id="PS50305"/>
    </source>
</evidence>
<keyword evidence="4" id="KW-0479">Metal-binding</keyword>
<dbReference type="GO" id="GO:0017136">
    <property type="term" value="F:histone deacetylase activity, NAD-dependent"/>
    <property type="evidence" value="ECO:0007669"/>
    <property type="project" value="TreeGrafter"/>
</dbReference>
<dbReference type="GO" id="GO:0046872">
    <property type="term" value="F:metal ion binding"/>
    <property type="evidence" value="ECO:0007669"/>
    <property type="project" value="UniProtKB-KW"/>
</dbReference>
<dbReference type="InterPro" id="IPR029035">
    <property type="entry name" value="DHS-like_NAD/FAD-binding_dom"/>
</dbReference>
<evidence type="ECO:0000313" key="7">
    <source>
        <dbReference type="Proteomes" id="UP000288096"/>
    </source>
</evidence>
<feature type="domain" description="Deacetylase sirtuin-type" evidence="5">
    <location>
        <begin position="1"/>
        <end position="277"/>
    </location>
</feature>
<feature type="binding site" evidence="4">
    <location>
        <position position="176"/>
    </location>
    <ligand>
        <name>Zn(2+)</name>
        <dbReference type="ChEBI" id="CHEBI:29105"/>
    </ligand>
</feature>
<dbReference type="SUPFAM" id="SSF52467">
    <property type="entry name" value="DHS-like NAD/FAD-binding domain"/>
    <property type="match status" value="1"/>
</dbReference>
<gene>
    <name evidence="6" type="ORF">DENIS_3000</name>
</gene>
<keyword evidence="7" id="KW-1185">Reference proteome</keyword>
<name>A0A401FYK0_9BACT</name>
<dbReference type="Gene3D" id="3.40.50.1220">
    <property type="entry name" value="TPP-binding domain"/>
    <property type="match status" value="1"/>
</dbReference>